<accession>A6FXA7</accession>
<feature type="region of interest" description="Disordered" evidence="1">
    <location>
        <begin position="32"/>
        <end position="62"/>
    </location>
</feature>
<reference evidence="2 3" key="1">
    <citation type="submission" date="2007-06" db="EMBL/GenBank/DDBJ databases">
        <authorList>
            <person name="Shimkets L."/>
            <person name="Ferriera S."/>
            <person name="Johnson J."/>
            <person name="Kravitz S."/>
            <person name="Beeson K."/>
            <person name="Sutton G."/>
            <person name="Rogers Y.-H."/>
            <person name="Friedman R."/>
            <person name="Frazier M."/>
            <person name="Venter J.C."/>
        </authorList>
    </citation>
    <scope>NUCLEOTIDE SEQUENCE [LARGE SCALE GENOMIC DNA]</scope>
    <source>
        <strain evidence="2 3">SIR-1</strain>
    </source>
</reference>
<keyword evidence="3" id="KW-1185">Reference proteome</keyword>
<name>A6FXA7_9BACT</name>
<gene>
    <name evidence="2" type="ORF">PPSIR1_05673</name>
</gene>
<evidence type="ECO:0000313" key="3">
    <source>
        <dbReference type="Proteomes" id="UP000005801"/>
    </source>
</evidence>
<sequence>MSLVLPNTRGVTLLAIASLASTLGLGACGGRVEGSSTSEIHSEPGPTPSEPDSVVVEPAPGPRALEGTHVVVRSGARFFPSAEAKEPVVTRSFLSDEAAPPGTLAARTIGWVMAAGELHGSRVEVRSLGGEDDSSSCGHNFAGLDDMEVRMWVERSDLVVVTTGFVEATYADGSGLSIPPGAPIVPDSPLPEGLDGADEPGPWLATWGFERSLAKAEFAEDGPLVTGQAFVPAERPPLANLAEPEGHLLLDGREFWAWSAKQGARVERDGAVFYVLRESCVDIRVRSVEEVPEGAEGGLGLIGTGRGGGGYSPSDQRALVSVPEGATVYWPDGSAAGVTRRELRANRVVARGEGRCAYFGVGNESRDLVLCFDPEQSKVLELGHVVAKDPKWKPAPEDLDGANRRLDAWLQRLRVPCISRAIEADPTLDASMTVRLRVDKPSKESGTGPNWTTVAVEGKPRSVSPELRSCVEAELGKWRPRDYVGKQVRVELRMSAAQP</sequence>
<proteinExistence type="predicted"/>
<evidence type="ECO:0000256" key="1">
    <source>
        <dbReference type="SAM" id="MobiDB-lite"/>
    </source>
</evidence>
<dbReference type="STRING" id="391625.PPSIR1_05673"/>
<evidence type="ECO:0000313" key="2">
    <source>
        <dbReference type="EMBL" id="EDM81931.1"/>
    </source>
</evidence>
<dbReference type="AlphaFoldDB" id="A6FXA7"/>
<dbReference type="EMBL" id="ABCS01000001">
    <property type="protein sequence ID" value="EDM81931.1"/>
    <property type="molecule type" value="Genomic_DNA"/>
</dbReference>
<protein>
    <submittedName>
        <fullName evidence="2">Uncharacterized protein</fullName>
    </submittedName>
</protein>
<dbReference type="RefSeq" id="WP_006969106.1">
    <property type="nucleotide sequence ID" value="NZ_ABCS01000001.1"/>
</dbReference>
<comment type="caution">
    <text evidence="2">The sequence shown here is derived from an EMBL/GenBank/DDBJ whole genome shotgun (WGS) entry which is preliminary data.</text>
</comment>
<dbReference type="Proteomes" id="UP000005801">
    <property type="component" value="Unassembled WGS sequence"/>
</dbReference>
<organism evidence="2 3">
    <name type="scientific">Plesiocystis pacifica SIR-1</name>
    <dbReference type="NCBI Taxonomy" id="391625"/>
    <lineage>
        <taxon>Bacteria</taxon>
        <taxon>Pseudomonadati</taxon>
        <taxon>Myxococcota</taxon>
        <taxon>Polyangia</taxon>
        <taxon>Nannocystales</taxon>
        <taxon>Nannocystaceae</taxon>
        <taxon>Plesiocystis</taxon>
    </lineage>
</organism>